<protein>
    <submittedName>
        <fullName evidence="1">Uncharacterized protein</fullName>
    </submittedName>
</protein>
<sequence length="49" mass="5555">MAVAAAFMLVSEEIMKEFPDSDDCPDGMRDFAIRVSKYALDFMEETPFS</sequence>
<proteinExistence type="predicted"/>
<keyword evidence="2" id="KW-1185">Reference proteome</keyword>
<evidence type="ECO:0000313" key="2">
    <source>
        <dbReference type="Proteomes" id="UP000246233"/>
    </source>
</evidence>
<name>A0A2U8UQB8_9CAUD</name>
<dbReference type="EMBL" id="MH155876">
    <property type="protein sequence ID" value="AWN05812.1"/>
    <property type="molecule type" value="Genomic_DNA"/>
</dbReference>
<gene>
    <name evidence="1" type="primary">49</name>
    <name evidence="1" type="ORF">SEA_PRIAMO_49</name>
</gene>
<organism evidence="1 2">
    <name type="scientific">Mycobacterium phage Priamo</name>
    <dbReference type="NCBI Taxonomy" id="2182403"/>
    <lineage>
        <taxon>Viruses</taxon>
        <taxon>Duplodnaviria</taxon>
        <taxon>Heunggongvirae</taxon>
        <taxon>Uroviricota</taxon>
        <taxon>Caudoviricetes</taxon>
        <taxon>Gladiatorvirus</taxon>
        <taxon>Gladiatorvirus priamo</taxon>
    </lineage>
</organism>
<accession>A0A2U8UQB8</accession>
<dbReference type="RefSeq" id="YP_010061273.1">
    <property type="nucleotide sequence ID" value="NC_054781.1"/>
</dbReference>
<dbReference type="GeneID" id="64869157"/>
<evidence type="ECO:0000313" key="1">
    <source>
        <dbReference type="EMBL" id="AWN05812.1"/>
    </source>
</evidence>
<dbReference type="KEGG" id="vg:64869157"/>
<reference evidence="2" key="1">
    <citation type="submission" date="2018-04" db="EMBL/GenBank/DDBJ databases">
        <authorList>
            <person name="Gomez-Rosado J.O."/>
            <person name="Gonzalez-Garcia E.M."/>
            <person name="Gonzalez-Leon M.A."/>
            <person name="Gonzalez-Rodriguez J."/>
            <person name="Gonzalez-Santos L.I."/>
            <person name="Goveo-Rivera I.A."/>
            <person name="Gutierrez-Silva J.C."/>
            <person name="Issa-Mahmud S."/>
            <person name="Lopez-Llera J.N."/>
            <person name="Marrero-Visalden G."/>
            <person name="Muyet-Blasini E."/>
            <person name="Ortiz-Torres X.D."/>
            <person name="Palacios-Vallejo J.G."/>
            <person name="Pichardo-Gonzalez P.A."/>
            <person name="Pou-Acosta P.M."/>
            <person name="Velez-Velazquez R.M."/>
            <person name="Fernandez-Martinez M."/>
            <person name="Maldonado-Vazquez N."/>
            <person name="Rubin M."/>
            <person name="Vazquez E."/>
            <person name="Garlena R.A."/>
            <person name="Russell D.A."/>
            <person name="Pope W.H."/>
            <person name="Jacobs-Sera D."/>
            <person name="Hatfull G.F."/>
        </authorList>
    </citation>
    <scope>NUCLEOTIDE SEQUENCE [LARGE SCALE GENOMIC DNA]</scope>
</reference>
<dbReference type="Proteomes" id="UP000246233">
    <property type="component" value="Segment"/>
</dbReference>